<keyword evidence="4" id="KW-1185">Reference proteome</keyword>
<dbReference type="PANTHER" id="PTHR39428">
    <property type="entry name" value="F420H(2)-DEPENDENT QUINONE REDUCTASE RV1261C"/>
    <property type="match status" value="1"/>
</dbReference>
<dbReference type="GO" id="GO:0005886">
    <property type="term" value="C:plasma membrane"/>
    <property type="evidence" value="ECO:0007669"/>
    <property type="project" value="TreeGrafter"/>
</dbReference>
<evidence type="ECO:0000256" key="2">
    <source>
        <dbReference type="ARBA" id="ARBA00049106"/>
    </source>
</evidence>
<dbReference type="RefSeq" id="WP_183369654.1">
    <property type="nucleotide sequence ID" value="NZ_BAABHL010000049.1"/>
</dbReference>
<dbReference type="Pfam" id="PF04075">
    <property type="entry name" value="F420H2_quin_red"/>
    <property type="match status" value="1"/>
</dbReference>
<organism evidence="3 4">
    <name type="scientific">Gordonia humi</name>
    <dbReference type="NCBI Taxonomy" id="686429"/>
    <lineage>
        <taxon>Bacteria</taxon>
        <taxon>Bacillati</taxon>
        <taxon>Actinomycetota</taxon>
        <taxon>Actinomycetes</taxon>
        <taxon>Mycobacteriales</taxon>
        <taxon>Gordoniaceae</taxon>
        <taxon>Gordonia</taxon>
    </lineage>
</organism>
<sequence length="159" mass="17583">MDANNRPTQLDSPIVARAVKYGSRLNTSLYRLTGGRLGKRWRVGAALRKPVPVCLLTTTGRKSGRTRTVPLLYLSRGEQIVLVASQGGLPANPAWYHNLKADPAVTIQFGADTGEYTARIADPTERAELWPTLVELYADFDTYAAWTERTIPVVVCEPR</sequence>
<comment type="caution">
    <text evidence="3">The sequence shown here is derived from an EMBL/GenBank/DDBJ whole genome shotgun (WGS) entry which is preliminary data.</text>
</comment>
<gene>
    <name evidence="3" type="ORF">BKA16_001044</name>
</gene>
<evidence type="ECO:0000256" key="1">
    <source>
        <dbReference type="ARBA" id="ARBA00008710"/>
    </source>
</evidence>
<dbReference type="InterPro" id="IPR004378">
    <property type="entry name" value="F420H2_quin_Rdtase"/>
</dbReference>
<protein>
    <submittedName>
        <fullName evidence="3">Deazaflavin-dependent oxidoreductase (Nitroreductase family)</fullName>
    </submittedName>
</protein>
<dbReference type="InterPro" id="IPR012349">
    <property type="entry name" value="Split_barrel_FMN-bd"/>
</dbReference>
<name>A0A840ES18_9ACTN</name>
<comment type="similarity">
    <text evidence="1">Belongs to the F420H(2)-dependent quinone reductase family.</text>
</comment>
<accession>A0A840ES18</accession>
<reference evidence="3 4" key="1">
    <citation type="submission" date="2020-08" db="EMBL/GenBank/DDBJ databases">
        <title>Sequencing the genomes of 1000 actinobacteria strains.</title>
        <authorList>
            <person name="Klenk H.-P."/>
        </authorList>
    </citation>
    <scope>NUCLEOTIDE SEQUENCE [LARGE SCALE GENOMIC DNA]</scope>
    <source>
        <strain evidence="3 4">DSM 45298</strain>
    </source>
</reference>
<dbReference type="NCBIfam" id="TIGR00026">
    <property type="entry name" value="hi_GC_TIGR00026"/>
    <property type="match status" value="1"/>
</dbReference>
<dbReference type="Gene3D" id="2.30.110.10">
    <property type="entry name" value="Electron Transport, Fmn-binding Protein, Chain A"/>
    <property type="match status" value="1"/>
</dbReference>
<comment type="catalytic activity">
    <reaction evidence="2">
        <text>oxidized coenzyme F420-(gamma-L-Glu)(n) + a quinol + H(+) = reduced coenzyme F420-(gamma-L-Glu)(n) + a quinone</text>
        <dbReference type="Rhea" id="RHEA:39663"/>
        <dbReference type="Rhea" id="RHEA-COMP:12939"/>
        <dbReference type="Rhea" id="RHEA-COMP:14378"/>
        <dbReference type="ChEBI" id="CHEBI:15378"/>
        <dbReference type="ChEBI" id="CHEBI:24646"/>
        <dbReference type="ChEBI" id="CHEBI:132124"/>
        <dbReference type="ChEBI" id="CHEBI:133980"/>
        <dbReference type="ChEBI" id="CHEBI:139511"/>
    </reaction>
</comment>
<dbReference type="PANTHER" id="PTHR39428:SF3">
    <property type="entry name" value="DEAZAFLAVIN-DEPENDENT NITROREDUCTASE"/>
    <property type="match status" value="1"/>
</dbReference>
<evidence type="ECO:0000313" key="3">
    <source>
        <dbReference type="EMBL" id="MBB4134492.1"/>
    </source>
</evidence>
<dbReference type="AlphaFoldDB" id="A0A840ES18"/>
<dbReference type="GO" id="GO:0016491">
    <property type="term" value="F:oxidoreductase activity"/>
    <property type="evidence" value="ECO:0007669"/>
    <property type="project" value="InterPro"/>
</dbReference>
<dbReference type="SUPFAM" id="SSF50475">
    <property type="entry name" value="FMN-binding split barrel"/>
    <property type="match status" value="1"/>
</dbReference>
<dbReference type="EMBL" id="JACIFP010000001">
    <property type="protein sequence ID" value="MBB4134492.1"/>
    <property type="molecule type" value="Genomic_DNA"/>
</dbReference>
<proteinExistence type="inferred from homology"/>
<dbReference type="GO" id="GO:0070967">
    <property type="term" value="F:coenzyme F420 binding"/>
    <property type="evidence" value="ECO:0007669"/>
    <property type="project" value="TreeGrafter"/>
</dbReference>
<evidence type="ECO:0000313" key="4">
    <source>
        <dbReference type="Proteomes" id="UP000551501"/>
    </source>
</evidence>
<dbReference type="Proteomes" id="UP000551501">
    <property type="component" value="Unassembled WGS sequence"/>
</dbReference>